<accession>A0A4P8IYV6</accession>
<organism evidence="1 2">
    <name type="scientific">Trinickia violacea</name>
    <dbReference type="NCBI Taxonomy" id="2571746"/>
    <lineage>
        <taxon>Bacteria</taxon>
        <taxon>Pseudomonadati</taxon>
        <taxon>Pseudomonadota</taxon>
        <taxon>Betaproteobacteria</taxon>
        <taxon>Burkholderiales</taxon>
        <taxon>Burkholderiaceae</taxon>
        <taxon>Trinickia</taxon>
    </lineage>
</organism>
<sequence length="88" mass="9604">MKKTKLTVVITEVEFPHLFARLDGVPSWRGRAALLKRLGEDGARIAGYGGQADGSFVKASIAKPGGPTKFDNLDIGQLDDDDVKDWFK</sequence>
<dbReference type="EMBL" id="CP040078">
    <property type="protein sequence ID" value="QCP54542.1"/>
    <property type="molecule type" value="Genomic_DNA"/>
</dbReference>
<evidence type="ECO:0000313" key="2">
    <source>
        <dbReference type="Proteomes" id="UP000298656"/>
    </source>
</evidence>
<gene>
    <name evidence="1" type="ORF">FAZ95_37315</name>
</gene>
<protein>
    <submittedName>
        <fullName evidence="1">Uncharacterized protein</fullName>
    </submittedName>
</protein>
<dbReference type="KEGG" id="tvl:FAZ95_37315"/>
<dbReference type="RefSeq" id="WP_137337302.1">
    <property type="nucleotide sequence ID" value="NZ_CP040078.1"/>
</dbReference>
<keyword evidence="2" id="KW-1185">Reference proteome</keyword>
<proteinExistence type="predicted"/>
<evidence type="ECO:0000313" key="1">
    <source>
        <dbReference type="EMBL" id="QCP54542.1"/>
    </source>
</evidence>
<dbReference type="Proteomes" id="UP000298656">
    <property type="component" value="Chromosome 2"/>
</dbReference>
<name>A0A4P8IYV6_9BURK</name>
<reference evidence="1 2" key="1">
    <citation type="submission" date="2019-05" db="EMBL/GenBank/DDBJ databases">
        <title>Burkholderia sp. DHOD12, isolated from subtropical forest soil.</title>
        <authorList>
            <person name="Gao Z.-H."/>
            <person name="Qiu L.-H."/>
        </authorList>
    </citation>
    <scope>NUCLEOTIDE SEQUENCE [LARGE SCALE GENOMIC DNA]</scope>
    <source>
        <strain evidence="1 2">DHOD12</strain>
    </source>
</reference>
<dbReference type="AlphaFoldDB" id="A0A4P8IYV6"/>